<proteinExistence type="predicted"/>
<name>A0A918IM90_9RHOB</name>
<evidence type="ECO:0000313" key="2">
    <source>
        <dbReference type="Proteomes" id="UP000628984"/>
    </source>
</evidence>
<reference evidence="1" key="1">
    <citation type="journal article" date="2014" name="Int. J. Syst. Evol. Microbiol.">
        <title>Complete genome sequence of Corynebacterium casei LMG S-19264T (=DSM 44701T), isolated from a smear-ripened cheese.</title>
        <authorList>
            <consortium name="US DOE Joint Genome Institute (JGI-PGF)"/>
            <person name="Walter F."/>
            <person name="Albersmeier A."/>
            <person name="Kalinowski J."/>
            <person name="Ruckert C."/>
        </authorList>
    </citation>
    <scope>NUCLEOTIDE SEQUENCE</scope>
    <source>
        <strain evidence="1">KCTC 23714</strain>
    </source>
</reference>
<sequence>MPQQAAQVAVALEILKPQTGGPQQQGRAAQIGKQGAEIGHVRSPVLDVETMTRRNLPLHLSAFRRTPAQVLFRN</sequence>
<reference evidence="1" key="2">
    <citation type="submission" date="2020-09" db="EMBL/GenBank/DDBJ databases">
        <authorList>
            <person name="Sun Q."/>
            <person name="Kim S."/>
        </authorList>
    </citation>
    <scope>NUCLEOTIDE SEQUENCE</scope>
    <source>
        <strain evidence="1">KCTC 23714</strain>
    </source>
</reference>
<dbReference type="AlphaFoldDB" id="A0A918IM90"/>
<organism evidence="1 2">
    <name type="scientific">Gemmobacter lanyuensis</name>
    <dbReference type="NCBI Taxonomy" id="1054497"/>
    <lineage>
        <taxon>Bacteria</taxon>
        <taxon>Pseudomonadati</taxon>
        <taxon>Pseudomonadota</taxon>
        <taxon>Alphaproteobacteria</taxon>
        <taxon>Rhodobacterales</taxon>
        <taxon>Paracoccaceae</taxon>
        <taxon>Gemmobacter</taxon>
    </lineage>
</organism>
<evidence type="ECO:0000313" key="1">
    <source>
        <dbReference type="EMBL" id="GGW22399.1"/>
    </source>
</evidence>
<dbReference type="EMBL" id="BMYQ01000001">
    <property type="protein sequence ID" value="GGW22399.1"/>
    <property type="molecule type" value="Genomic_DNA"/>
</dbReference>
<comment type="caution">
    <text evidence="1">The sequence shown here is derived from an EMBL/GenBank/DDBJ whole genome shotgun (WGS) entry which is preliminary data.</text>
</comment>
<protein>
    <submittedName>
        <fullName evidence="1">Uncharacterized protein</fullName>
    </submittedName>
</protein>
<keyword evidence="2" id="KW-1185">Reference proteome</keyword>
<dbReference type="Proteomes" id="UP000628984">
    <property type="component" value="Unassembled WGS sequence"/>
</dbReference>
<gene>
    <name evidence="1" type="ORF">GCM10011452_05790</name>
</gene>
<accession>A0A918IM90</accession>